<proteinExistence type="predicted"/>
<reference evidence="2 3" key="3">
    <citation type="submission" date="2021-02" db="EMBL/GenBank/DDBJ databases">
        <authorList>
            <person name="Merkel A.Y."/>
        </authorList>
    </citation>
    <scope>NUCLEOTIDE SEQUENCE [LARGE SCALE GENOMIC DNA]</scope>
    <source>
        <strain evidence="2 3">T05b</strain>
    </source>
</reference>
<feature type="domain" description="Cysteine-rich" evidence="1">
    <location>
        <begin position="4"/>
        <end position="83"/>
    </location>
</feature>
<dbReference type="Pfam" id="PF02754">
    <property type="entry name" value="CCG"/>
    <property type="match status" value="2"/>
</dbReference>
<evidence type="ECO:0000259" key="1">
    <source>
        <dbReference type="Pfam" id="PF02754"/>
    </source>
</evidence>
<reference evidence="2 3" key="2">
    <citation type="submission" date="2021-02" db="EMBL/GenBank/DDBJ databases">
        <title>Sulfurospirillum tamanensis sp. nov.</title>
        <authorList>
            <person name="Frolova A."/>
            <person name="Merkel A."/>
            <person name="Slobodkin A."/>
        </authorList>
    </citation>
    <scope>NUCLEOTIDE SEQUENCE [LARGE SCALE GENOMIC DNA]</scope>
    <source>
        <strain evidence="2 3">T05b</strain>
    </source>
</reference>
<dbReference type="PANTHER" id="PTHR30296:SF0">
    <property type="entry name" value="LACTATE UTILIZATION PROTEIN A"/>
    <property type="match status" value="1"/>
</dbReference>
<dbReference type="Proteomes" id="UP000703590">
    <property type="component" value="Unassembled WGS sequence"/>
</dbReference>
<dbReference type="RefSeq" id="WP_205459650.1">
    <property type="nucleotide sequence ID" value="NZ_JAFHKK010000024.1"/>
</dbReference>
<evidence type="ECO:0000313" key="2">
    <source>
        <dbReference type="EMBL" id="MBN2965102.1"/>
    </source>
</evidence>
<protein>
    <submittedName>
        <fullName evidence="2">(Fe-S)-binding protein</fullName>
    </submittedName>
</protein>
<keyword evidence="3" id="KW-1185">Reference proteome</keyword>
<evidence type="ECO:0000313" key="3">
    <source>
        <dbReference type="Proteomes" id="UP000703590"/>
    </source>
</evidence>
<dbReference type="InterPro" id="IPR004017">
    <property type="entry name" value="Cys_rich_dom"/>
</dbReference>
<name>A0ABS2WTX6_9BACT</name>
<comment type="caution">
    <text evidence="2">The sequence shown here is derived from an EMBL/GenBank/DDBJ whole genome shotgun (WGS) entry which is preliminary data.</text>
</comment>
<accession>A0ABS2WTX6</accession>
<dbReference type="PANTHER" id="PTHR30296">
    <property type="entry name" value="UNCHARACTERIZED PROTEIN YKGE"/>
    <property type="match status" value="1"/>
</dbReference>
<organism evidence="2 3">
    <name type="scientific">Sulfurospirillum tamanense</name>
    <dbReference type="NCBI Taxonomy" id="2813362"/>
    <lineage>
        <taxon>Bacteria</taxon>
        <taxon>Pseudomonadati</taxon>
        <taxon>Campylobacterota</taxon>
        <taxon>Epsilonproteobacteria</taxon>
        <taxon>Campylobacterales</taxon>
        <taxon>Sulfurospirillaceae</taxon>
        <taxon>Sulfurospirillum</taxon>
    </lineage>
</organism>
<dbReference type="EMBL" id="JAFHKK010000024">
    <property type="protein sequence ID" value="MBN2965102.1"/>
    <property type="molecule type" value="Genomic_DNA"/>
</dbReference>
<feature type="domain" description="Cysteine-rich" evidence="1">
    <location>
        <begin position="128"/>
        <end position="223"/>
    </location>
</feature>
<gene>
    <name evidence="2" type="ORF">JWV37_09940</name>
</gene>
<reference evidence="3" key="1">
    <citation type="submission" date="2021-02" db="EMBL/GenBank/DDBJ databases">
        <title>Sulfurospirillum tamanensis sp. nov.</title>
        <authorList>
            <person name="Merkel A.Y."/>
        </authorList>
    </citation>
    <scope>NUCLEOTIDE SEQUENCE [LARGE SCALE GENOMIC DNA]</scope>
    <source>
        <strain evidence="3">T05b</strain>
    </source>
</reference>
<sequence>MKIGLFIPCYMNELYPGASMATLELLEKQGLEVEYPLEQTCCGQPMANTGCTKDMETLARRFVDLFKKYDYVVGPSGSCVSMVRNNYNQFLAGDPDFERLKTRTFEICEFLHDIIKPETFNVSFPYKVGLHNSCHSHRDAGLGAPSERNIPYFNKLEALLAKVNDIELVKLGRVDECCGFGGTFAITESAISAFMGTDRIDDHLKAGAEIITGADLSCLMHMDGLIRRQGKPLRIIHIVQILNGGDPHGTPRVSR</sequence>